<feature type="compositionally biased region" description="Basic and acidic residues" evidence="2">
    <location>
        <begin position="191"/>
        <end position="207"/>
    </location>
</feature>
<dbReference type="Gene3D" id="3.40.50.620">
    <property type="entry name" value="HUPs"/>
    <property type="match status" value="1"/>
</dbReference>
<feature type="region of interest" description="Disordered" evidence="2">
    <location>
        <begin position="189"/>
        <end position="210"/>
    </location>
</feature>
<evidence type="ECO:0000259" key="3">
    <source>
        <dbReference type="Pfam" id="PF00582"/>
    </source>
</evidence>
<dbReference type="Proteomes" id="UP000181942">
    <property type="component" value="Unassembled WGS sequence"/>
</dbReference>
<feature type="compositionally biased region" description="Basic and acidic residues" evidence="2">
    <location>
        <begin position="43"/>
        <end position="61"/>
    </location>
</feature>
<dbReference type="Gene3D" id="2.70.98.40">
    <property type="entry name" value="Glycoside hydrolase, family 65, N-terminal domain"/>
    <property type="match status" value="1"/>
</dbReference>
<feature type="domain" description="Glycoside hydrolase family 65 N-terminal" evidence="4">
    <location>
        <begin position="222"/>
        <end position="277"/>
    </location>
</feature>
<organism evidence="5 6">
    <name type="scientific">Streptomyces mirabilis</name>
    <dbReference type="NCBI Taxonomy" id="68239"/>
    <lineage>
        <taxon>Bacteria</taxon>
        <taxon>Bacillati</taxon>
        <taxon>Actinomycetota</taxon>
        <taxon>Actinomycetes</taxon>
        <taxon>Kitasatosporales</taxon>
        <taxon>Streptomycetaceae</taxon>
        <taxon>Streptomyces</taxon>
    </lineage>
</organism>
<name>A0A1I1Z6G4_9ACTN</name>
<reference evidence="5 6" key="1">
    <citation type="submission" date="2016-10" db="EMBL/GenBank/DDBJ databases">
        <authorList>
            <person name="de Groot N.N."/>
        </authorList>
    </citation>
    <scope>NUCLEOTIDE SEQUENCE [LARGE SCALE GENOMIC DNA]</scope>
    <source>
        <strain evidence="5 6">OK461</strain>
    </source>
</reference>
<dbReference type="InterPro" id="IPR005196">
    <property type="entry name" value="Glyco_hydro_65_N"/>
</dbReference>
<dbReference type="PANTHER" id="PTHR46553:SF3">
    <property type="entry name" value="ADENINE NUCLEOTIDE ALPHA HYDROLASES-LIKE SUPERFAMILY PROTEIN"/>
    <property type="match status" value="1"/>
</dbReference>
<dbReference type="Pfam" id="PF00582">
    <property type="entry name" value="Usp"/>
    <property type="match status" value="1"/>
</dbReference>
<evidence type="ECO:0000256" key="2">
    <source>
        <dbReference type="SAM" id="MobiDB-lite"/>
    </source>
</evidence>
<dbReference type="GO" id="GO:0003824">
    <property type="term" value="F:catalytic activity"/>
    <property type="evidence" value="ECO:0007669"/>
    <property type="project" value="InterPro"/>
</dbReference>
<comment type="similarity">
    <text evidence="1">Belongs to the universal stress protein A family.</text>
</comment>
<gene>
    <name evidence="5" type="ORF">SAMN02787118_101170</name>
</gene>
<sequence length="278" mass="29250">MEQPLVVGVGGSAPSLLAVDWAVDEAARPGVPLPLVHAFVPDESDHGATDRTGDADPLSERVSAEDVVATAAARARRRDPDAKSDSEAVPGDALSVLLAEGRHASALVTGSRGPGELTGLLLGSIGPAPAARAHCPVIVVRGDTAGLAGRHERILLGAGDPGTSTETVRFAFREAEGRGCTLDIVRAGRRPARESADHPRPSPEAARRHGARASALLDTLLRDVVLDHHHQVLHLDSGPLERRTRYGLGEGRSTAVRQQWLVPMADPHLAALRAEFRV</sequence>
<dbReference type="PRINTS" id="PR01438">
    <property type="entry name" value="UNVRSLSTRESS"/>
</dbReference>
<proteinExistence type="inferred from homology"/>
<feature type="domain" description="UspA" evidence="3">
    <location>
        <begin position="3"/>
        <end position="141"/>
    </location>
</feature>
<evidence type="ECO:0000313" key="6">
    <source>
        <dbReference type="Proteomes" id="UP000181942"/>
    </source>
</evidence>
<dbReference type="AlphaFoldDB" id="A0A1I1Z6G4"/>
<evidence type="ECO:0000313" key="5">
    <source>
        <dbReference type="EMBL" id="SFE27289.1"/>
    </source>
</evidence>
<dbReference type="GO" id="GO:0005975">
    <property type="term" value="P:carbohydrate metabolic process"/>
    <property type="evidence" value="ECO:0007669"/>
    <property type="project" value="InterPro"/>
</dbReference>
<evidence type="ECO:0000259" key="4">
    <source>
        <dbReference type="Pfam" id="PF03636"/>
    </source>
</evidence>
<dbReference type="PANTHER" id="PTHR46553">
    <property type="entry name" value="ADENINE NUCLEOTIDE ALPHA HYDROLASES-LIKE SUPERFAMILY PROTEIN"/>
    <property type="match status" value="1"/>
</dbReference>
<dbReference type="SUPFAM" id="SSF52402">
    <property type="entry name" value="Adenine nucleotide alpha hydrolases-like"/>
    <property type="match status" value="1"/>
</dbReference>
<dbReference type="InterPro" id="IPR006016">
    <property type="entry name" value="UspA"/>
</dbReference>
<dbReference type="InterPro" id="IPR014729">
    <property type="entry name" value="Rossmann-like_a/b/a_fold"/>
</dbReference>
<dbReference type="InterPro" id="IPR037018">
    <property type="entry name" value="GH65_N"/>
</dbReference>
<protein>
    <submittedName>
        <fullName evidence="5">Nucleotide-binding universal stress protein, UspA family</fullName>
    </submittedName>
</protein>
<dbReference type="EMBL" id="FONR01000001">
    <property type="protein sequence ID" value="SFE27289.1"/>
    <property type="molecule type" value="Genomic_DNA"/>
</dbReference>
<accession>A0A1I1Z6G4</accession>
<feature type="region of interest" description="Disordered" evidence="2">
    <location>
        <begin position="42"/>
        <end position="61"/>
    </location>
</feature>
<dbReference type="Pfam" id="PF03636">
    <property type="entry name" value="Glyco_hydro_65N"/>
    <property type="match status" value="1"/>
</dbReference>
<dbReference type="InterPro" id="IPR006015">
    <property type="entry name" value="Universal_stress_UspA"/>
</dbReference>
<evidence type="ECO:0000256" key="1">
    <source>
        <dbReference type="ARBA" id="ARBA00008791"/>
    </source>
</evidence>